<dbReference type="PROSITE" id="PS00134">
    <property type="entry name" value="TRYPSIN_HIS"/>
    <property type="match status" value="1"/>
</dbReference>
<dbReference type="EMBL" id="DXEL01000055">
    <property type="protein sequence ID" value="HIX74947.1"/>
    <property type="molecule type" value="Genomic_DNA"/>
</dbReference>
<feature type="signal peptide" evidence="1">
    <location>
        <begin position="1"/>
        <end position="22"/>
    </location>
</feature>
<dbReference type="NCBIfam" id="TIGR04183">
    <property type="entry name" value="Por_Secre_tail"/>
    <property type="match status" value="1"/>
</dbReference>
<dbReference type="InterPro" id="IPR043504">
    <property type="entry name" value="Peptidase_S1_PA_chymotrypsin"/>
</dbReference>
<evidence type="ECO:0000313" key="3">
    <source>
        <dbReference type="Proteomes" id="UP000886740"/>
    </source>
</evidence>
<evidence type="ECO:0000313" key="2">
    <source>
        <dbReference type="EMBL" id="HIX74947.1"/>
    </source>
</evidence>
<accession>A0A9D1X9G9</accession>
<dbReference type="PANTHER" id="PTHR36234:SF5">
    <property type="entry name" value="LYSYL ENDOPEPTIDASE"/>
    <property type="match status" value="1"/>
</dbReference>
<sequence length="743" mass="81613">MRNALIGWFGAAFLCMVPSLHAQVSHGGRPLPLSLLRSSSSELFITMPSFDLEAQLRLDSLNMIGSGGAFPFAYKFMTDYSPDNSGESFTLGDGTKVWRIGIYSPGALSVNLLFSEYELPEGAQLFVYNEDQSQVLGSFNHLNNSENGVLPIAPIRGDRVIVEYQEPAGVSFHARLRLGEVNHAYRELRGAEPAGTSSSITYIPSLTCFDSGDVDYRRMGRSTVLLIVDGIYSCTGVLLNNVSNDGKPYLLTASHCLNNNFKLANPDYAQIAGTIVSFFNYNSPLCDTPLRGTEELSVASCYYRAVNEMADMALLELAEMPPIYYQPYLAGWRVDGAGSSPYVCLQHPAGADKRVSVANQAIEEYSFVIPEMIFYDQAHWRVPEWNVGYTAKGSSGSPLFNGEGLVIGSLSGGNSTYQSPVNDYFYRLGAAWDRSKEANRQLACWLDPLSTGNKICEGLDPYLATPCERLSNVTLSGSREKVECTTYPSGSKAPLFGNNESGVMEYAEEYRPDGRLLLYGAYIVTPAAGSNYRSLDVDITVYSGASRPEELLHVEHFQPGYTNKSLLDDSFVESDKSLNRSQESFVRFERPIEVNGPFYIGYRINSSPADTYFSAYNLPKGTTARNSAWARTSSAWVEATNLPSAGFSTALFIDPVIQYIPYVDNESIPVESAPIVVSARRGAVEVFGAQNASYELYSMEGKRMAADKIKTERALLDFSALSSGIYLLRIEGKSGVVSHKVRL</sequence>
<dbReference type="PANTHER" id="PTHR36234">
    <property type="entry name" value="LYSYL ENDOPEPTIDASE"/>
    <property type="match status" value="1"/>
</dbReference>
<dbReference type="AlphaFoldDB" id="A0A9D1X9G9"/>
<dbReference type="InterPro" id="IPR009003">
    <property type="entry name" value="Peptidase_S1_PA"/>
</dbReference>
<dbReference type="SUPFAM" id="SSF50494">
    <property type="entry name" value="Trypsin-like serine proteases"/>
    <property type="match status" value="1"/>
</dbReference>
<keyword evidence="1" id="KW-0732">Signal</keyword>
<dbReference type="Proteomes" id="UP000886740">
    <property type="component" value="Unassembled WGS sequence"/>
</dbReference>
<dbReference type="GO" id="GO:0006508">
    <property type="term" value="P:proteolysis"/>
    <property type="evidence" value="ECO:0007669"/>
    <property type="project" value="InterPro"/>
</dbReference>
<feature type="chain" id="PRO_5038416153" evidence="1">
    <location>
        <begin position="23"/>
        <end position="743"/>
    </location>
</feature>
<reference evidence="2" key="1">
    <citation type="journal article" date="2021" name="PeerJ">
        <title>Extensive microbial diversity within the chicken gut microbiome revealed by metagenomics and culture.</title>
        <authorList>
            <person name="Gilroy R."/>
            <person name="Ravi A."/>
            <person name="Getino M."/>
            <person name="Pursley I."/>
            <person name="Horton D.L."/>
            <person name="Alikhan N.F."/>
            <person name="Baker D."/>
            <person name="Gharbi K."/>
            <person name="Hall N."/>
            <person name="Watson M."/>
            <person name="Adriaenssens E.M."/>
            <person name="Foster-Nyarko E."/>
            <person name="Jarju S."/>
            <person name="Secka A."/>
            <person name="Antonio M."/>
            <person name="Oren A."/>
            <person name="Chaudhuri R.R."/>
            <person name="La Ragione R."/>
            <person name="Hildebrand F."/>
            <person name="Pallen M.J."/>
        </authorList>
    </citation>
    <scope>NUCLEOTIDE SEQUENCE</scope>
    <source>
        <strain evidence="2">ChiGjej6B6-14162</strain>
    </source>
</reference>
<dbReference type="GO" id="GO:0004252">
    <property type="term" value="F:serine-type endopeptidase activity"/>
    <property type="evidence" value="ECO:0007669"/>
    <property type="project" value="InterPro"/>
</dbReference>
<dbReference type="InterPro" id="IPR018114">
    <property type="entry name" value="TRYPSIN_HIS"/>
</dbReference>
<reference evidence="2" key="2">
    <citation type="submission" date="2021-04" db="EMBL/GenBank/DDBJ databases">
        <authorList>
            <person name="Gilroy R."/>
        </authorList>
    </citation>
    <scope>NUCLEOTIDE SEQUENCE</scope>
    <source>
        <strain evidence="2">ChiGjej6B6-14162</strain>
    </source>
</reference>
<organism evidence="2 3">
    <name type="scientific">Candidatus Parabacteroides intestinipullorum</name>
    <dbReference type="NCBI Taxonomy" id="2838723"/>
    <lineage>
        <taxon>Bacteria</taxon>
        <taxon>Pseudomonadati</taxon>
        <taxon>Bacteroidota</taxon>
        <taxon>Bacteroidia</taxon>
        <taxon>Bacteroidales</taxon>
        <taxon>Tannerellaceae</taxon>
        <taxon>Parabacteroides</taxon>
    </lineage>
</organism>
<evidence type="ECO:0000256" key="1">
    <source>
        <dbReference type="SAM" id="SignalP"/>
    </source>
</evidence>
<dbReference type="Gene3D" id="2.40.10.10">
    <property type="entry name" value="Trypsin-like serine proteases"/>
    <property type="match status" value="2"/>
</dbReference>
<name>A0A9D1X9G9_9BACT</name>
<dbReference type="Pfam" id="PF13365">
    <property type="entry name" value="Trypsin_2"/>
    <property type="match status" value="1"/>
</dbReference>
<comment type="caution">
    <text evidence="2">The sequence shown here is derived from an EMBL/GenBank/DDBJ whole genome shotgun (WGS) entry which is preliminary data.</text>
</comment>
<dbReference type="InterPro" id="IPR026444">
    <property type="entry name" value="Secre_tail"/>
</dbReference>
<gene>
    <name evidence="2" type="ORF">H9977_07950</name>
</gene>
<proteinExistence type="predicted"/>
<protein>
    <submittedName>
        <fullName evidence="2">Trypsin-like peptidase domain-containing protein</fullName>
    </submittedName>
</protein>